<name>N8WAR0_9GAMM</name>
<evidence type="ECO:0000313" key="1">
    <source>
        <dbReference type="EMBL" id="ENU92019.1"/>
    </source>
</evidence>
<protein>
    <submittedName>
        <fullName evidence="1">Uncharacterized protein</fullName>
    </submittedName>
</protein>
<dbReference type="HOGENOM" id="CLU_2462107_0_0_6"/>
<dbReference type="RefSeq" id="WP_004772962.1">
    <property type="nucleotide sequence ID" value="NZ_KB849357.1"/>
</dbReference>
<comment type="caution">
    <text evidence="1">The sequence shown here is derived from an EMBL/GenBank/DDBJ whole genome shotgun (WGS) entry which is preliminary data.</text>
</comment>
<dbReference type="EMBL" id="APPC01000018">
    <property type="protein sequence ID" value="ENU92019.1"/>
    <property type="molecule type" value="Genomic_DNA"/>
</dbReference>
<dbReference type="Proteomes" id="UP000013049">
    <property type="component" value="Unassembled WGS sequence"/>
</dbReference>
<proteinExistence type="predicted"/>
<organism evidence="1 2">
    <name type="scientific">Acinetobacter vivianii</name>
    <dbReference type="NCBI Taxonomy" id="1776742"/>
    <lineage>
        <taxon>Bacteria</taxon>
        <taxon>Pseudomonadati</taxon>
        <taxon>Pseudomonadota</taxon>
        <taxon>Gammaproteobacteria</taxon>
        <taxon>Moraxellales</taxon>
        <taxon>Moraxellaceae</taxon>
        <taxon>Acinetobacter</taxon>
    </lineage>
</organism>
<gene>
    <name evidence="1" type="ORF">F971_03112</name>
</gene>
<evidence type="ECO:0000313" key="2">
    <source>
        <dbReference type="Proteomes" id="UP000013049"/>
    </source>
</evidence>
<reference evidence="1 2" key="1">
    <citation type="submission" date="2013-02" db="EMBL/GenBank/DDBJ databases">
        <title>The Genome Sequence of Acinetobacter sp. NIPH 758.</title>
        <authorList>
            <consortium name="The Broad Institute Genome Sequencing Platform"/>
            <consortium name="The Broad Institute Genome Sequencing Center for Infectious Disease"/>
            <person name="Cerqueira G."/>
            <person name="Feldgarden M."/>
            <person name="Courvalin P."/>
            <person name="Perichon B."/>
            <person name="Grillot-Courvalin C."/>
            <person name="Clermont D."/>
            <person name="Rocha E."/>
            <person name="Yoon E.-J."/>
            <person name="Nemec A."/>
            <person name="Walker B."/>
            <person name="Young S.K."/>
            <person name="Zeng Q."/>
            <person name="Gargeya S."/>
            <person name="Fitzgerald M."/>
            <person name="Haas B."/>
            <person name="Abouelleil A."/>
            <person name="Alvarado L."/>
            <person name="Arachchi H.M."/>
            <person name="Berlin A.M."/>
            <person name="Chapman S.B."/>
            <person name="Dewar J."/>
            <person name="Goldberg J."/>
            <person name="Griggs A."/>
            <person name="Gujja S."/>
            <person name="Hansen M."/>
            <person name="Howarth C."/>
            <person name="Imamovic A."/>
            <person name="Larimer J."/>
            <person name="McCowan C."/>
            <person name="Murphy C."/>
            <person name="Neiman D."/>
            <person name="Pearson M."/>
            <person name="Priest M."/>
            <person name="Roberts A."/>
            <person name="Saif S."/>
            <person name="Shea T."/>
            <person name="Sisk P."/>
            <person name="Sykes S."/>
            <person name="Wortman J."/>
            <person name="Nusbaum C."/>
            <person name="Birren B."/>
        </authorList>
    </citation>
    <scope>NUCLEOTIDE SEQUENCE [LARGE SCALE GENOMIC DNA]</scope>
    <source>
        <strain evidence="1 2">NIPH 758</strain>
    </source>
</reference>
<dbReference type="AlphaFoldDB" id="N8WAR0"/>
<sequence>MTSNFNGMQARENSLVSPYTYESLLEEVLNASEIASKYKFKSATFTIDFGNVTDEILSKLESEIKSRDLNILITLDNTNKKTIIVVSW</sequence>
<accession>N8WAR0</accession>